<dbReference type="NCBIfam" id="TIGR00099">
    <property type="entry name" value="Cof-subfamily"/>
    <property type="match status" value="1"/>
</dbReference>
<dbReference type="PANTHER" id="PTHR10000:SF8">
    <property type="entry name" value="HAD SUPERFAMILY HYDROLASE-LIKE, TYPE 3"/>
    <property type="match status" value="1"/>
</dbReference>
<dbReference type="RefSeq" id="WP_078710558.1">
    <property type="nucleotide sequence ID" value="NZ_FUWY01000001.1"/>
</dbReference>
<dbReference type="EMBL" id="FUWY01000001">
    <property type="protein sequence ID" value="SJZ33882.1"/>
    <property type="molecule type" value="Genomic_DNA"/>
</dbReference>
<gene>
    <name evidence="1" type="ORF">SAMN02745191_0091</name>
</gene>
<dbReference type="NCBIfam" id="TIGR01484">
    <property type="entry name" value="HAD-SF-IIB"/>
    <property type="match status" value="1"/>
</dbReference>
<dbReference type="Proteomes" id="UP000243297">
    <property type="component" value="Unassembled WGS sequence"/>
</dbReference>
<evidence type="ECO:0000313" key="2">
    <source>
        <dbReference type="Proteomes" id="UP000243297"/>
    </source>
</evidence>
<dbReference type="AlphaFoldDB" id="A0A1T4JUI4"/>
<dbReference type="Pfam" id="PF08282">
    <property type="entry name" value="Hydrolase_3"/>
    <property type="match status" value="1"/>
</dbReference>
<dbReference type="GO" id="GO:0005829">
    <property type="term" value="C:cytosol"/>
    <property type="evidence" value="ECO:0007669"/>
    <property type="project" value="TreeGrafter"/>
</dbReference>
<evidence type="ECO:0000313" key="1">
    <source>
        <dbReference type="EMBL" id="SJZ33882.1"/>
    </source>
</evidence>
<dbReference type="PANTHER" id="PTHR10000">
    <property type="entry name" value="PHOSPHOSERINE PHOSPHATASE"/>
    <property type="match status" value="1"/>
</dbReference>
<organism evidence="1 2">
    <name type="scientific">Anaerorhabdus furcosa</name>
    <dbReference type="NCBI Taxonomy" id="118967"/>
    <lineage>
        <taxon>Bacteria</taxon>
        <taxon>Bacillati</taxon>
        <taxon>Bacillota</taxon>
        <taxon>Erysipelotrichia</taxon>
        <taxon>Erysipelotrichales</taxon>
        <taxon>Erysipelotrichaceae</taxon>
        <taxon>Anaerorhabdus</taxon>
    </lineage>
</organism>
<dbReference type="OrthoDB" id="9814970at2"/>
<keyword evidence="1" id="KW-0378">Hydrolase</keyword>
<accession>A0A1T4JUI4</accession>
<proteinExistence type="predicted"/>
<dbReference type="InterPro" id="IPR023214">
    <property type="entry name" value="HAD_sf"/>
</dbReference>
<sequence>MTNIKLIASDLDHTLLNEQSGVNEFTKEVLNEAMDTGILFVPCSARTANLLPKWFLENKKIKYLVTSNGAVVMDNITNEQILIRAIHAEDAIKMLDAAKEINPYWTIDCKGYLYSNRKILVDHEKIGVTGDYYTDIQKTRIFIDDCREVLEGEGNIVRKIHFVTHNQDEKNKLREVLEQFNFLRITSSHQFNFEITDPHATKGDAIAFILEREGISKEDSIAFGDNDNDIEMFKTVGNGYAVEVSTPGLQEVATKVIGSYKDEALAHFVKENVLK</sequence>
<dbReference type="InterPro" id="IPR000150">
    <property type="entry name" value="Cof"/>
</dbReference>
<name>A0A1T4JUI4_9FIRM</name>
<dbReference type="GO" id="GO:0016791">
    <property type="term" value="F:phosphatase activity"/>
    <property type="evidence" value="ECO:0007669"/>
    <property type="project" value="TreeGrafter"/>
</dbReference>
<dbReference type="Gene3D" id="3.30.1240.10">
    <property type="match status" value="1"/>
</dbReference>
<protein>
    <submittedName>
        <fullName evidence="1">Haloacid dehalogenase-like hydrolase</fullName>
    </submittedName>
</protein>
<dbReference type="STRING" id="118967.SAMN02745191_0091"/>
<dbReference type="SUPFAM" id="SSF56784">
    <property type="entry name" value="HAD-like"/>
    <property type="match status" value="1"/>
</dbReference>
<dbReference type="InterPro" id="IPR036412">
    <property type="entry name" value="HAD-like_sf"/>
</dbReference>
<keyword evidence="2" id="KW-1185">Reference proteome</keyword>
<dbReference type="Gene3D" id="3.40.50.1000">
    <property type="entry name" value="HAD superfamily/HAD-like"/>
    <property type="match status" value="1"/>
</dbReference>
<dbReference type="InterPro" id="IPR006379">
    <property type="entry name" value="HAD-SF_hydro_IIB"/>
</dbReference>
<reference evidence="2" key="1">
    <citation type="submission" date="2017-02" db="EMBL/GenBank/DDBJ databases">
        <authorList>
            <person name="Varghese N."/>
            <person name="Submissions S."/>
        </authorList>
    </citation>
    <scope>NUCLEOTIDE SEQUENCE [LARGE SCALE GENOMIC DNA]</scope>
    <source>
        <strain evidence="2">ATCC 25662</strain>
    </source>
</reference>
<dbReference type="GO" id="GO:0000287">
    <property type="term" value="F:magnesium ion binding"/>
    <property type="evidence" value="ECO:0007669"/>
    <property type="project" value="TreeGrafter"/>
</dbReference>